<dbReference type="GO" id="GO:0016740">
    <property type="term" value="F:transferase activity"/>
    <property type="evidence" value="ECO:0007669"/>
    <property type="project" value="UniProtKB-KW"/>
</dbReference>
<sequence>MTEGKSMPTQRISVVIATYNCDATLPVTLDSLLGQTRKADEIIIVDDHSATPAAELLGDLDPEIRIIRHETNKGVRYTRNTGFAEATGDYIFFLDGDDILCPEFLAVALDALDKNEKAGACFASFYKCFDGDAAPILASHREQVPDIETRPKGDGLTYYLNHTGAIIPSFSIFRKTALDDIVEADGLFPTDLLSNEDFHLFVRILAKNDTLWINNPMGVYFLRPDSISRDQLKIWSSRAAAVASLVGLADRLSLSRFHVAFLKRMQASAMRQYARILANGGDRNKAMRCLVKELGRSPDLKTFAVLVLVMLGLQKKKIEYGGAEY</sequence>
<proteinExistence type="predicted"/>
<dbReference type="AlphaFoldDB" id="A0A845ML72"/>
<keyword evidence="3" id="KW-1185">Reference proteome</keyword>
<dbReference type="Proteomes" id="UP000445696">
    <property type="component" value="Unassembled WGS sequence"/>
</dbReference>
<dbReference type="RefSeq" id="WP_161340433.1">
    <property type="nucleotide sequence ID" value="NZ_JBHSDG010000003.1"/>
</dbReference>
<protein>
    <submittedName>
        <fullName evidence="2">Glycosyltransferase</fullName>
    </submittedName>
</protein>
<dbReference type="Gene3D" id="3.90.550.10">
    <property type="entry name" value="Spore Coat Polysaccharide Biosynthesis Protein SpsA, Chain A"/>
    <property type="match status" value="1"/>
</dbReference>
<dbReference type="Pfam" id="PF00535">
    <property type="entry name" value="Glycos_transf_2"/>
    <property type="match status" value="1"/>
</dbReference>
<evidence type="ECO:0000259" key="1">
    <source>
        <dbReference type="Pfam" id="PF00535"/>
    </source>
</evidence>
<dbReference type="InterPro" id="IPR050834">
    <property type="entry name" value="Glycosyltransf_2"/>
</dbReference>
<accession>A0A845ML72</accession>
<organism evidence="2 3">
    <name type="scientific">Sneathiella chungangensis</name>
    <dbReference type="NCBI Taxonomy" id="1418234"/>
    <lineage>
        <taxon>Bacteria</taxon>
        <taxon>Pseudomonadati</taxon>
        <taxon>Pseudomonadota</taxon>
        <taxon>Alphaproteobacteria</taxon>
        <taxon>Sneathiellales</taxon>
        <taxon>Sneathiellaceae</taxon>
        <taxon>Sneathiella</taxon>
    </lineage>
</organism>
<comment type="caution">
    <text evidence="2">The sequence shown here is derived from an EMBL/GenBank/DDBJ whole genome shotgun (WGS) entry which is preliminary data.</text>
</comment>
<dbReference type="PANTHER" id="PTHR43685">
    <property type="entry name" value="GLYCOSYLTRANSFERASE"/>
    <property type="match status" value="1"/>
</dbReference>
<dbReference type="PANTHER" id="PTHR43685:SF2">
    <property type="entry name" value="GLYCOSYLTRANSFERASE 2-LIKE DOMAIN-CONTAINING PROTEIN"/>
    <property type="match status" value="1"/>
</dbReference>
<dbReference type="OrthoDB" id="9816424at2"/>
<dbReference type="InterPro" id="IPR001173">
    <property type="entry name" value="Glyco_trans_2-like"/>
</dbReference>
<evidence type="ECO:0000313" key="3">
    <source>
        <dbReference type="Proteomes" id="UP000445696"/>
    </source>
</evidence>
<reference evidence="2 3" key="1">
    <citation type="journal article" date="2014" name="Int. J. Syst. Evol. Microbiol.">
        <title>Sneathiella chungangensis sp. nov., isolated from a marine sand, and emended description of the genus Sneathiella.</title>
        <authorList>
            <person name="Siamphan C."/>
            <person name="Kim H."/>
            <person name="Lee J.S."/>
            <person name="Kim W."/>
        </authorList>
    </citation>
    <scope>NUCLEOTIDE SEQUENCE [LARGE SCALE GENOMIC DNA]</scope>
    <source>
        <strain evidence="2 3">KCTC 32476</strain>
    </source>
</reference>
<gene>
    <name evidence="2" type="ORF">GQF03_16650</name>
</gene>
<name>A0A845ML72_9PROT</name>
<dbReference type="InterPro" id="IPR029044">
    <property type="entry name" value="Nucleotide-diphossugar_trans"/>
</dbReference>
<feature type="domain" description="Glycosyltransferase 2-like" evidence="1">
    <location>
        <begin position="13"/>
        <end position="181"/>
    </location>
</feature>
<dbReference type="CDD" id="cd00761">
    <property type="entry name" value="Glyco_tranf_GTA_type"/>
    <property type="match status" value="1"/>
</dbReference>
<dbReference type="EMBL" id="WTVA01000015">
    <property type="protein sequence ID" value="MZR23966.1"/>
    <property type="molecule type" value="Genomic_DNA"/>
</dbReference>
<dbReference type="SUPFAM" id="SSF53448">
    <property type="entry name" value="Nucleotide-diphospho-sugar transferases"/>
    <property type="match status" value="1"/>
</dbReference>
<keyword evidence="2" id="KW-0808">Transferase</keyword>
<evidence type="ECO:0000313" key="2">
    <source>
        <dbReference type="EMBL" id="MZR23966.1"/>
    </source>
</evidence>